<dbReference type="PROSITE" id="PS00018">
    <property type="entry name" value="EF_HAND_1"/>
    <property type="match status" value="2"/>
</dbReference>
<dbReference type="GO" id="GO:0005509">
    <property type="term" value="F:calcium ion binding"/>
    <property type="evidence" value="ECO:0007669"/>
    <property type="project" value="InterPro"/>
</dbReference>
<name>A0AAU9X885_9CNID</name>
<evidence type="ECO:0000256" key="1">
    <source>
        <dbReference type="ARBA" id="ARBA00022837"/>
    </source>
</evidence>
<feature type="domain" description="EF-hand" evidence="2">
    <location>
        <begin position="32"/>
        <end position="67"/>
    </location>
</feature>
<gene>
    <name evidence="3" type="ORF">PMEA_00019032</name>
</gene>
<dbReference type="SUPFAM" id="SSF47473">
    <property type="entry name" value="EF-hand"/>
    <property type="match status" value="1"/>
</dbReference>
<evidence type="ECO:0000313" key="4">
    <source>
        <dbReference type="Proteomes" id="UP001159428"/>
    </source>
</evidence>
<dbReference type="AlphaFoldDB" id="A0AAU9X885"/>
<sequence>KQKIAQSEVGRVVSSKRIFHDFQERMIHWMDQNYSRILDLFRRFDSDNSGTISYDEFAAGMKDLGAPATKVEIYIMATSLDSDGDKEIDYREFKKMRRRIKASAPIEKAAELEEYEEPTAQLQSCPKCNVGLWEPVVEDVTGYVVLDLHSVSLQDVTSIPGYISAQVPSNISIYGITLIVKRELGPCTLNIRIFQSNENGEKQEMESSKKLKDFGFLGTLPPDEPRQLTLYYDYDYPFLDCPLLMANFSI</sequence>
<dbReference type="Proteomes" id="UP001159428">
    <property type="component" value="Unassembled WGS sequence"/>
</dbReference>
<feature type="non-terminal residue" evidence="3">
    <location>
        <position position="1"/>
    </location>
</feature>
<evidence type="ECO:0000259" key="2">
    <source>
        <dbReference type="PROSITE" id="PS50222"/>
    </source>
</evidence>
<dbReference type="CDD" id="cd00051">
    <property type="entry name" value="EFh"/>
    <property type="match status" value="1"/>
</dbReference>
<comment type="caution">
    <text evidence="3">The sequence shown here is derived from an EMBL/GenBank/DDBJ whole genome shotgun (WGS) entry which is preliminary data.</text>
</comment>
<dbReference type="InterPro" id="IPR011992">
    <property type="entry name" value="EF-hand-dom_pair"/>
</dbReference>
<dbReference type="Pfam" id="PF13499">
    <property type="entry name" value="EF-hand_7"/>
    <property type="match status" value="1"/>
</dbReference>
<dbReference type="PROSITE" id="PS50222">
    <property type="entry name" value="EF_HAND_2"/>
    <property type="match status" value="1"/>
</dbReference>
<dbReference type="Gene3D" id="1.10.238.10">
    <property type="entry name" value="EF-hand"/>
    <property type="match status" value="1"/>
</dbReference>
<evidence type="ECO:0000313" key="3">
    <source>
        <dbReference type="EMBL" id="CAH3139888.1"/>
    </source>
</evidence>
<protein>
    <recommendedName>
        <fullName evidence="2">EF-hand domain-containing protein</fullName>
    </recommendedName>
</protein>
<reference evidence="3 4" key="1">
    <citation type="submission" date="2022-05" db="EMBL/GenBank/DDBJ databases">
        <authorList>
            <consortium name="Genoscope - CEA"/>
            <person name="William W."/>
        </authorList>
    </citation>
    <scope>NUCLEOTIDE SEQUENCE [LARGE SCALE GENOMIC DNA]</scope>
</reference>
<keyword evidence="1" id="KW-0106">Calcium</keyword>
<accession>A0AAU9X885</accession>
<dbReference type="InterPro" id="IPR018247">
    <property type="entry name" value="EF_Hand_1_Ca_BS"/>
</dbReference>
<dbReference type="EMBL" id="CALNXJ010000033">
    <property type="protein sequence ID" value="CAH3139888.1"/>
    <property type="molecule type" value="Genomic_DNA"/>
</dbReference>
<organism evidence="3 4">
    <name type="scientific">Pocillopora meandrina</name>
    <dbReference type="NCBI Taxonomy" id="46732"/>
    <lineage>
        <taxon>Eukaryota</taxon>
        <taxon>Metazoa</taxon>
        <taxon>Cnidaria</taxon>
        <taxon>Anthozoa</taxon>
        <taxon>Hexacorallia</taxon>
        <taxon>Scleractinia</taxon>
        <taxon>Astrocoeniina</taxon>
        <taxon>Pocilloporidae</taxon>
        <taxon>Pocillopora</taxon>
    </lineage>
</organism>
<dbReference type="InterPro" id="IPR002048">
    <property type="entry name" value="EF_hand_dom"/>
</dbReference>
<keyword evidence="4" id="KW-1185">Reference proteome</keyword>
<dbReference type="SMART" id="SM00054">
    <property type="entry name" value="EFh"/>
    <property type="match status" value="2"/>
</dbReference>
<proteinExistence type="predicted"/>